<comment type="caution">
    <text evidence="2">The sequence shown here is derived from an EMBL/GenBank/DDBJ whole genome shotgun (WGS) entry which is preliminary data.</text>
</comment>
<gene>
    <name evidence="2" type="ORF">STAS_03451</name>
</gene>
<evidence type="ECO:0000256" key="1">
    <source>
        <dbReference type="SAM" id="MobiDB-lite"/>
    </source>
</evidence>
<proteinExistence type="predicted"/>
<dbReference type="Proteomes" id="UP000325081">
    <property type="component" value="Unassembled WGS sequence"/>
</dbReference>
<organism evidence="2 3">
    <name type="scientific">Striga asiatica</name>
    <name type="common">Asiatic witchweed</name>
    <name type="synonym">Buchnera asiatica</name>
    <dbReference type="NCBI Taxonomy" id="4170"/>
    <lineage>
        <taxon>Eukaryota</taxon>
        <taxon>Viridiplantae</taxon>
        <taxon>Streptophyta</taxon>
        <taxon>Embryophyta</taxon>
        <taxon>Tracheophyta</taxon>
        <taxon>Spermatophyta</taxon>
        <taxon>Magnoliopsida</taxon>
        <taxon>eudicotyledons</taxon>
        <taxon>Gunneridae</taxon>
        <taxon>Pentapetalae</taxon>
        <taxon>asterids</taxon>
        <taxon>lamiids</taxon>
        <taxon>Lamiales</taxon>
        <taxon>Orobanchaceae</taxon>
        <taxon>Buchnereae</taxon>
        <taxon>Striga</taxon>
    </lineage>
</organism>
<dbReference type="OrthoDB" id="1528276at2759"/>
<keyword evidence="3" id="KW-1185">Reference proteome</keyword>
<name>A0A5A7P4D7_STRAF</name>
<feature type="region of interest" description="Disordered" evidence="1">
    <location>
        <begin position="91"/>
        <end position="115"/>
    </location>
</feature>
<evidence type="ECO:0000313" key="3">
    <source>
        <dbReference type="Proteomes" id="UP000325081"/>
    </source>
</evidence>
<reference evidence="3" key="1">
    <citation type="journal article" date="2019" name="Curr. Biol.">
        <title>Genome Sequence of Striga asiatica Provides Insight into the Evolution of Plant Parasitism.</title>
        <authorList>
            <person name="Yoshida S."/>
            <person name="Kim S."/>
            <person name="Wafula E.K."/>
            <person name="Tanskanen J."/>
            <person name="Kim Y.M."/>
            <person name="Honaas L."/>
            <person name="Yang Z."/>
            <person name="Spallek T."/>
            <person name="Conn C.E."/>
            <person name="Ichihashi Y."/>
            <person name="Cheong K."/>
            <person name="Cui S."/>
            <person name="Der J.P."/>
            <person name="Gundlach H."/>
            <person name="Jiao Y."/>
            <person name="Hori C."/>
            <person name="Ishida J.K."/>
            <person name="Kasahara H."/>
            <person name="Kiba T."/>
            <person name="Kim M.S."/>
            <person name="Koo N."/>
            <person name="Laohavisit A."/>
            <person name="Lee Y.H."/>
            <person name="Lumba S."/>
            <person name="McCourt P."/>
            <person name="Mortimer J.C."/>
            <person name="Mutuku J.M."/>
            <person name="Nomura T."/>
            <person name="Sasaki-Sekimoto Y."/>
            <person name="Seto Y."/>
            <person name="Wang Y."/>
            <person name="Wakatake T."/>
            <person name="Sakakibara H."/>
            <person name="Demura T."/>
            <person name="Yamaguchi S."/>
            <person name="Yoneyama K."/>
            <person name="Manabe R.I."/>
            <person name="Nelson D.C."/>
            <person name="Schulman A.H."/>
            <person name="Timko M.P."/>
            <person name="dePamphilis C.W."/>
            <person name="Choi D."/>
            <person name="Shirasu K."/>
        </authorList>
    </citation>
    <scope>NUCLEOTIDE SEQUENCE [LARGE SCALE GENOMIC DNA]</scope>
    <source>
        <strain evidence="3">cv. UVA1</strain>
    </source>
</reference>
<feature type="region of interest" description="Disordered" evidence="1">
    <location>
        <begin position="1"/>
        <end position="23"/>
    </location>
</feature>
<evidence type="ECO:0000313" key="2">
    <source>
        <dbReference type="EMBL" id="GER27715.1"/>
    </source>
</evidence>
<dbReference type="AlphaFoldDB" id="A0A5A7P4D7"/>
<protein>
    <submittedName>
        <fullName evidence="2">PIF-like protein</fullName>
    </submittedName>
</protein>
<sequence length="152" mass="16806">MAEKILVRPPRMVAPSSNDSPGNSLAKSLRLYGIDPNANLFKKIVKSKAVWNGYTHKVNADAFKFRYKGLDNSDELTSLFKEGYATGKNAWAPSEGSLPNDSIGSCQTQASQSPKNKTYVNLEVQGEEPNNVTKSNKMKMTLGMLHVHFEIK</sequence>
<dbReference type="EMBL" id="BKCP01002113">
    <property type="protein sequence ID" value="GER27715.1"/>
    <property type="molecule type" value="Genomic_DNA"/>
</dbReference>
<feature type="compositionally biased region" description="Polar residues" evidence="1">
    <location>
        <begin position="97"/>
        <end position="115"/>
    </location>
</feature>
<accession>A0A5A7P4D7</accession>